<evidence type="ECO:0000313" key="1">
    <source>
        <dbReference type="EMBL" id="MEQ0564379.1"/>
    </source>
</evidence>
<dbReference type="RefSeq" id="WP_348955443.1">
    <property type="nucleotide sequence ID" value="NZ_JBDZYD010000015.1"/>
</dbReference>
<protein>
    <submittedName>
        <fullName evidence="1">Uncharacterized protein</fullName>
    </submittedName>
</protein>
<comment type="caution">
    <text evidence="1">The sequence shown here is derived from an EMBL/GenBank/DDBJ whole genome shotgun (WGS) entry which is preliminary data.</text>
</comment>
<organism evidence="1 2">
    <name type="scientific">Amycolatopsis melonis</name>
    <dbReference type="NCBI Taxonomy" id="3156488"/>
    <lineage>
        <taxon>Bacteria</taxon>
        <taxon>Bacillati</taxon>
        <taxon>Actinomycetota</taxon>
        <taxon>Actinomycetes</taxon>
        <taxon>Pseudonocardiales</taxon>
        <taxon>Pseudonocardiaceae</taxon>
        <taxon>Amycolatopsis</taxon>
    </lineage>
</organism>
<reference evidence="1 2" key="1">
    <citation type="submission" date="2024-05" db="EMBL/GenBank/DDBJ databases">
        <authorList>
            <person name="Zhao H."/>
            <person name="Xu Y."/>
            <person name="Lin S."/>
            <person name="Spain J.C."/>
            <person name="Zhou N.-Y."/>
        </authorList>
    </citation>
    <scope>NUCLEOTIDE SEQUENCE [LARGE SCALE GENOMIC DNA]</scope>
    <source>
        <strain evidence="1 2">NEAU-NG30</strain>
    </source>
</reference>
<proteinExistence type="predicted"/>
<sequence length="131" mass="15467">MKRLVGFWSRRRTATLPDGTYRLRKSGEGKFELGPLSAAEEAEADGTFHYWAIVDRNYPVTAPWTLVRQQGYRDERECFNGHVWSRTDIMNRIRWGREDREAVLVSAEQAEQITRFLVERWESVQEPRTHP</sequence>
<evidence type="ECO:0000313" key="2">
    <source>
        <dbReference type="Proteomes" id="UP001440984"/>
    </source>
</evidence>
<gene>
    <name evidence="1" type="ORF">ABJI51_35325</name>
</gene>
<dbReference type="EMBL" id="JBDZYD010000015">
    <property type="protein sequence ID" value="MEQ0564379.1"/>
    <property type="molecule type" value="Genomic_DNA"/>
</dbReference>
<dbReference type="Proteomes" id="UP001440984">
    <property type="component" value="Unassembled WGS sequence"/>
</dbReference>
<accession>A0ABV0LPZ2</accession>
<name>A0ABV0LPZ2_9PSEU</name>
<keyword evidence="2" id="KW-1185">Reference proteome</keyword>